<sequence length="81" mass="9491">MLRTMKVISVIPVHTLTVYTNTRMDYFRCLYINVRSDDGQHTNVMTACNMASLRDNRFSLRQFIISIKVLQKQIIPIELDV</sequence>
<protein>
    <submittedName>
        <fullName evidence="1">Uncharacterized protein</fullName>
    </submittedName>
</protein>
<comment type="caution">
    <text evidence="1">The sequence shown here is derived from an EMBL/GenBank/DDBJ whole genome shotgun (WGS) entry which is preliminary data.</text>
</comment>
<dbReference type="AlphaFoldDB" id="A0A9Q0RZH0"/>
<gene>
    <name evidence="1" type="ORF">Bhyg_10609</name>
</gene>
<reference evidence="1" key="1">
    <citation type="submission" date="2022-07" db="EMBL/GenBank/DDBJ databases">
        <authorList>
            <person name="Trinca V."/>
            <person name="Uliana J.V.C."/>
            <person name="Torres T.T."/>
            <person name="Ward R.J."/>
            <person name="Monesi N."/>
        </authorList>
    </citation>
    <scope>NUCLEOTIDE SEQUENCE</scope>
    <source>
        <strain evidence="1">HSMRA1968</strain>
        <tissue evidence="1">Whole embryos</tissue>
    </source>
</reference>
<feature type="non-terminal residue" evidence="1">
    <location>
        <position position="81"/>
    </location>
</feature>
<organism evidence="1 2">
    <name type="scientific">Pseudolycoriella hygida</name>
    <dbReference type="NCBI Taxonomy" id="35572"/>
    <lineage>
        <taxon>Eukaryota</taxon>
        <taxon>Metazoa</taxon>
        <taxon>Ecdysozoa</taxon>
        <taxon>Arthropoda</taxon>
        <taxon>Hexapoda</taxon>
        <taxon>Insecta</taxon>
        <taxon>Pterygota</taxon>
        <taxon>Neoptera</taxon>
        <taxon>Endopterygota</taxon>
        <taxon>Diptera</taxon>
        <taxon>Nematocera</taxon>
        <taxon>Sciaroidea</taxon>
        <taxon>Sciaridae</taxon>
        <taxon>Pseudolycoriella</taxon>
    </lineage>
</organism>
<evidence type="ECO:0000313" key="2">
    <source>
        <dbReference type="Proteomes" id="UP001151699"/>
    </source>
</evidence>
<accession>A0A9Q0RZH0</accession>
<keyword evidence="2" id="KW-1185">Reference proteome</keyword>
<name>A0A9Q0RZH0_9DIPT</name>
<proteinExistence type="predicted"/>
<dbReference type="Proteomes" id="UP001151699">
    <property type="component" value="Chromosome X"/>
</dbReference>
<evidence type="ECO:0000313" key="1">
    <source>
        <dbReference type="EMBL" id="KAJ6637878.1"/>
    </source>
</evidence>
<dbReference type="EMBL" id="WJQU01000003">
    <property type="protein sequence ID" value="KAJ6637878.1"/>
    <property type="molecule type" value="Genomic_DNA"/>
</dbReference>